<dbReference type="PANTHER" id="PTHR45969">
    <property type="entry name" value="RING ZINC FINGER PROTEIN-RELATED"/>
    <property type="match status" value="1"/>
</dbReference>
<organism evidence="9">
    <name type="scientific">Perkinsus marinus (strain ATCC 50983 / TXsc)</name>
    <dbReference type="NCBI Taxonomy" id="423536"/>
    <lineage>
        <taxon>Eukaryota</taxon>
        <taxon>Sar</taxon>
        <taxon>Alveolata</taxon>
        <taxon>Perkinsozoa</taxon>
        <taxon>Perkinsea</taxon>
        <taxon>Perkinsida</taxon>
        <taxon>Perkinsidae</taxon>
        <taxon>Perkinsus</taxon>
    </lineage>
</organism>
<reference evidence="8 9" key="1">
    <citation type="submission" date="2008-07" db="EMBL/GenBank/DDBJ databases">
        <authorList>
            <person name="El-Sayed N."/>
            <person name="Caler E."/>
            <person name="Inman J."/>
            <person name="Amedeo P."/>
            <person name="Hass B."/>
            <person name="Wortman J."/>
        </authorList>
    </citation>
    <scope>NUCLEOTIDE SEQUENCE [LARGE SCALE GENOMIC DNA]</scope>
    <source>
        <strain evidence="9">ATCC 50983 / TXsc</strain>
    </source>
</reference>
<feature type="region of interest" description="Disordered" evidence="5">
    <location>
        <begin position="173"/>
        <end position="195"/>
    </location>
</feature>
<dbReference type="GO" id="GO:0008270">
    <property type="term" value="F:zinc ion binding"/>
    <property type="evidence" value="ECO:0007669"/>
    <property type="project" value="UniProtKB-KW"/>
</dbReference>
<dbReference type="InParanoid" id="C5KIM1"/>
<dbReference type="InterPro" id="IPR001841">
    <property type="entry name" value="Znf_RING"/>
</dbReference>
<keyword evidence="2 4" id="KW-0863">Zinc-finger</keyword>
<dbReference type="CDD" id="cd16448">
    <property type="entry name" value="RING-H2"/>
    <property type="match status" value="1"/>
</dbReference>
<evidence type="ECO:0000256" key="5">
    <source>
        <dbReference type="SAM" id="MobiDB-lite"/>
    </source>
</evidence>
<dbReference type="RefSeq" id="XP_002783840.1">
    <property type="nucleotide sequence ID" value="XM_002783794.1"/>
</dbReference>
<sequence>MDPEPPPPERHTGWRQLLARSFSRGGSLKLWLAWLVIVIVLGIILGLFCHGALLWLLIAVYASILGVAVPCSILAFTRYELMLEWHKGPDRNDELKEWLSKKTNRYEVTSDDLEANAQSSHGCCSICLAEYDPGNKILELPCGHRFHEECFRECFKVASGPSARKCPMCRTQVGPRDEEEGPKDPRRNAQLMSIW</sequence>
<accession>C5KIM1</accession>
<evidence type="ECO:0000256" key="3">
    <source>
        <dbReference type="ARBA" id="ARBA00022833"/>
    </source>
</evidence>
<dbReference type="Pfam" id="PF13639">
    <property type="entry name" value="zf-RING_2"/>
    <property type="match status" value="1"/>
</dbReference>
<dbReference type="Proteomes" id="UP000007800">
    <property type="component" value="Unassembled WGS sequence"/>
</dbReference>
<dbReference type="AlphaFoldDB" id="C5KIM1"/>
<dbReference type="SMART" id="SM00184">
    <property type="entry name" value="RING"/>
    <property type="match status" value="1"/>
</dbReference>
<evidence type="ECO:0000256" key="1">
    <source>
        <dbReference type="ARBA" id="ARBA00022723"/>
    </source>
</evidence>
<keyword evidence="1" id="KW-0479">Metal-binding</keyword>
<dbReference type="PANTHER" id="PTHR45969:SF69">
    <property type="entry name" value="FINGER DOMAIN PROTEIN, PUTATIVE (AFU_ORTHOLOGUE AFUA_3G12190)-RELATED"/>
    <property type="match status" value="1"/>
</dbReference>
<dbReference type="GO" id="GO:0016567">
    <property type="term" value="P:protein ubiquitination"/>
    <property type="evidence" value="ECO:0007669"/>
    <property type="project" value="TreeGrafter"/>
</dbReference>
<keyword evidence="6" id="KW-0812">Transmembrane</keyword>
<protein>
    <submittedName>
        <fullName evidence="8">RING-H2 finger protein ATL5M, putative</fullName>
    </submittedName>
</protein>
<dbReference type="PROSITE" id="PS50089">
    <property type="entry name" value="ZF_RING_2"/>
    <property type="match status" value="1"/>
</dbReference>
<dbReference type="SUPFAM" id="SSF57850">
    <property type="entry name" value="RING/U-box"/>
    <property type="match status" value="1"/>
</dbReference>
<feature type="transmembrane region" description="Helical" evidence="6">
    <location>
        <begin position="54"/>
        <end position="77"/>
    </location>
</feature>
<keyword evidence="9" id="KW-1185">Reference proteome</keyword>
<dbReference type="GeneID" id="9046465"/>
<feature type="transmembrane region" description="Helical" evidence="6">
    <location>
        <begin position="30"/>
        <end position="48"/>
    </location>
</feature>
<evidence type="ECO:0000313" key="9">
    <source>
        <dbReference type="Proteomes" id="UP000007800"/>
    </source>
</evidence>
<dbReference type="OMA" id="ELMLEWH"/>
<keyword evidence="6" id="KW-0472">Membrane</keyword>
<evidence type="ECO:0000259" key="7">
    <source>
        <dbReference type="PROSITE" id="PS50089"/>
    </source>
</evidence>
<proteinExistence type="predicted"/>
<feature type="domain" description="RING-type" evidence="7">
    <location>
        <begin position="124"/>
        <end position="170"/>
    </location>
</feature>
<keyword evidence="6" id="KW-1133">Transmembrane helix</keyword>
<evidence type="ECO:0000256" key="2">
    <source>
        <dbReference type="ARBA" id="ARBA00022771"/>
    </source>
</evidence>
<dbReference type="GO" id="GO:0061630">
    <property type="term" value="F:ubiquitin protein ligase activity"/>
    <property type="evidence" value="ECO:0007669"/>
    <property type="project" value="TreeGrafter"/>
</dbReference>
<dbReference type="OrthoDB" id="435432at2759"/>
<evidence type="ECO:0000256" key="4">
    <source>
        <dbReference type="PROSITE-ProRule" id="PRU00175"/>
    </source>
</evidence>
<name>C5KIM1_PERM5</name>
<dbReference type="EMBL" id="GG673310">
    <property type="protein sequence ID" value="EER15636.1"/>
    <property type="molecule type" value="Genomic_DNA"/>
</dbReference>
<evidence type="ECO:0000256" key="6">
    <source>
        <dbReference type="SAM" id="Phobius"/>
    </source>
</evidence>
<gene>
    <name evidence="8" type="ORF">Pmar_PMAR025649</name>
</gene>
<keyword evidence="3" id="KW-0862">Zinc</keyword>
<evidence type="ECO:0000313" key="8">
    <source>
        <dbReference type="EMBL" id="EER15636.1"/>
    </source>
</evidence>
<dbReference type="InterPro" id="IPR013083">
    <property type="entry name" value="Znf_RING/FYVE/PHD"/>
</dbReference>
<dbReference type="Gene3D" id="3.30.40.10">
    <property type="entry name" value="Zinc/RING finger domain, C3HC4 (zinc finger)"/>
    <property type="match status" value="1"/>
</dbReference>